<organism evidence="3">
    <name type="scientific">Salvia splendens</name>
    <name type="common">Scarlet sage</name>
    <dbReference type="NCBI Taxonomy" id="180675"/>
    <lineage>
        <taxon>Eukaryota</taxon>
        <taxon>Viridiplantae</taxon>
        <taxon>Streptophyta</taxon>
        <taxon>Embryophyta</taxon>
        <taxon>Tracheophyta</taxon>
        <taxon>Spermatophyta</taxon>
        <taxon>Magnoliopsida</taxon>
        <taxon>eudicotyledons</taxon>
        <taxon>Gunneridae</taxon>
        <taxon>Pentapetalae</taxon>
        <taxon>asterids</taxon>
        <taxon>lamiids</taxon>
        <taxon>Lamiales</taxon>
        <taxon>Lamiaceae</taxon>
        <taxon>Nepetoideae</taxon>
        <taxon>Mentheae</taxon>
        <taxon>Salviinae</taxon>
        <taxon>Salvia</taxon>
        <taxon>Salvia subgen. Calosphace</taxon>
        <taxon>core Calosphace</taxon>
    </lineage>
</organism>
<sequence>MDLDSRPTEDGLPVLQLRKWDPSEFPYSPSSFREGFISPTRKSLLLLSYDSEALLFPLVKGRCIGNNDSELFSDEIVADPLESSKPGISEPRESISGSSGTVDLDEKTGYTSGSGVSIQESTGAFISDVDSVAWGLCRDTFDQHEGASFEELLFVSGRQGVVVHAFSKFGKFSGVIKPEQARDVGQGKWMEWGPSRTLSPDIEVHEEVESHDKITGKRTSDAEAPVRDGRSATPKIWMQTFLTEVESVTSGGYVYSRYPKMPLFPNDVVVSFRIYDQESPFSDPVSLGDTAPCNHTNPSMPIMVCTTNRSDTDLSSPVTSVAGDSVSSLKSDVTNGPYKCTKVFSNNLHRLVGFALSNTSSTAVDTGNLNDGNYTKNLVSVARTVSWGIQWLYSAKLDEKLDTGPFEWIDFRFSDRFLICLSTSGTISLYGAMTGEYIASLDVFRRNEPGYSSSSWHRIGSLTIRRKFKRLFVFPHSLLLGVMDESGVIYAVPTDNHVLEDQFSFEDVLPYQYYSDLGLLMGWEVGGAEIGYQRVLSNTSKAHGISRLAGYGRYSQFIGKENLIKENSHIKDSKGNNGSYLMTFSNATHMLNENKLMLSDFPSCLIRKAFIPPFGCSEDDVICCSQFGVTRLTKRYSYEKRRCQVVHTNLQLDFNVNDDINYVMPTGETSSNEAVGCNFNGCLYLLTRRGLSVVLPSISATPNFFPVEAIGYHIPNCSSSIMYGAGDLMGTGRTKKPFSPWKVEVLDRVLLYEGLEVAEKLCLENGWVLGISRIRHLQLALAYLEFDEIKNSLEVLMRVDMAVEGILRLLFAAFYLMFNKVSNDSEVSAASRLLALATDYATRVIRKYGLLHHKKVSEKPLEVSSNEGLYPLLELTEKEHDEEGTSRTLAEAARYLVVIRSLQQQLNEKFRRPGQVLTVNAGLVNTVGTGRLEDDYKNPAVLEDTSSLIRSDQSGTAAPTSGTELSNEENLALMPVDTVGADFQDFQNFDKAILVSEGSTYGKRTSRIENPKDMIARWELDNMDIKTVVNDALLSSRLPLAVLRLHLHHVNNLLPDTETRDTFNDVRIAGRAIAYDLFVKGEIGLGTTTLQKLGEDVETTLKQLVFGTVRRSLRVLVAEEMKRYAYLGPQELKILEMLSLVERVYPCNSFFSTLATRRKGLKRISNEEPLGEISLHLLHPLFDNPVISCGEIDGVVLGSWTTIDKHSIAAEVDDDTSHAAYWAAAAAWSDAWDQRVVDRILLDQPLLMGVNVLWESQVEYHVCHNDWLEVSKLLEVVPPYALSPGSLSISLDDIRPASSIEYGQEPPEFNKYSSFLDDLDTVCMNVQNIRLFRFPTNRSSSVWLRRLMEQQLANKLIFLVDYWDRVSDIVPLLARSGFMSDLHDTSFLDGANDGSSELLVIGDAPIDPDAMQSLHKVVVHFCAQYNLLYLLDIYLDTHKLAIDHSSLSFLLDAAGDNEWVKCLLLMRVKGKEYDASFSNARAVAALNSVPGNKLTVEMDDIVQAVDDIAEGAGEMAALATLMFAPAPLQECLSSGSVKRHCSSAQCTLENLRPALHRFPTLWNTLVAACFGQDSTCRNLKTKMSGYSELLDYLNWREGVFFSSLRDTSILQMIPCWFPKAVRRLVQLYVQGPVGWQSLADSETEELSLLRDIYYVVNSSGHAQISATSWEAVIQRHIEEELYSSSLEGADVGLEHHLHRGRALAALNHLLSARVHKLKSDNKHWEQPESLSTGQTNIQSDVQILLSPITESEESLLSSVIPLAIQHFDDSVLVASCAFVLELCGLSASTLRMDIAALKRISSFYKSAENNQYMQLSPRSPAFLQPPVEVDLTESIARALADDYLHKYSSSIMQKGDRNNSVLNQPSRALLLVLQHLEKASLPLPSNSMTCGSWLSSGNGDGAELRSQQKAASQHWQLVTAFCQMHNIPLSTKYLAVLARDNDWVGFLSKVQIGKYTFETVMQLASKEFSDACLRSHITTVLRSMQSRKKTAPLNMDTGEKDTNYLSNENLCMPVELFGIIAGCERNERPGEALLLKAKNLSWSILAMVASCFPDVSPLSCLTVWLEITAARETSAIKVNDIASQISKNVGAAVEATNALSPGARTITFRYNRKNAKRRRLQEPVPLDTLTSADSISSKSSTFSNTQGFLHEEGSDKIDDKDAKFWTDSNSMANTLSRMVAVLCEQHLFLPLLKAFEIFLPSCSLLPFIRALQAFSHMLLSEASAHLGLFSTIIKEEPPLTLPNWEREGKVGNSWTTSTAVKAADAILLTCPSPYEKRCLLRLLAATDFGDGGSIAARYGQLSWKIDMAEPYMRGDECPLLGNETFDDASLLSALEKNGYWEQARCWAKKLEASGESRWKSAANHVTEMQAEAMVAEWKEFLWYIPEERVALWSHCQTLFIRYSFPALQAGQFFLKHAEAVEKDISAKELHEILLLALQWLSGMTTLSNPVYPPHLLREIETRVWLLAVESEALVKNEGDVNSLISSAREPGAGKSSDLMDRTASIVAKMDNHMNGLRLKSSERNDRENGQPHVRMTQTGDGGLKTKRRAKGFASRKPLFDSGDKKYDSESIPLNPRDETHLVDESSKIDASLSRWEERVGPAELNRAVLSLLDFGHITAARQLQNKLSPDNMPSEFFIVDAALKLAAHSTSSMKVSMPMLDGDVSSVMQSCNLLTEQQVIDPLQTLESFPSLLKEGSGRGLCRRIISVVKAANVLGLTFSEAFDKQPIELLQLLSLKAQESFEEAHLLVQTHSMPAASIAQILAESFLKGLLAAHRGGYMDFQKDEGPAPLLWRISDFLKWAELCPSDSEIGHALMRLVITGQEIPHACEVELLILSHHFYKLSACLDGVDVLVALAATRVEAYAWEGDFSCLARLITGVGNFHALKFILGILIENGQLDILLQKFSAAADVNSGTAEAVRGFRMAVLTSLKQFNPSDLDAFAMVYNHFDMKHETAALLELRAKQLSQQWFLRYDKDQNEELLESMHYFIEAAEVHSSIDAGNKTRKSCAQASLVSLQIRMPDTKWLNLSETNARRILVEQSRFQEALIVAEAYGLNQPSEWALVLWEQMLNPELTEQFVAEFVAVLPLQPSMLAELARFYRSEMQARGDQSQFSVWLTGGGLPADWAKYLGRSFRCLLRRTRDIRLKQHLAASATGFDDIVEASNRELDKVPENAGPLILRKGHGGAYLPLM</sequence>
<evidence type="ECO:0000313" key="3">
    <source>
        <dbReference type="EMBL" id="KAG6399688.1"/>
    </source>
</evidence>
<feature type="region of interest" description="Disordered" evidence="1">
    <location>
        <begin position="945"/>
        <end position="965"/>
    </location>
</feature>
<comment type="caution">
    <text evidence="3">The sequence shown here is derived from an EMBL/GenBank/DDBJ whole genome shotgun (WGS) entry which is preliminary data.</text>
</comment>
<feature type="region of interest" description="Disordered" evidence="1">
    <location>
        <begin position="207"/>
        <end position="229"/>
    </location>
</feature>
<dbReference type="InterPro" id="IPR028103">
    <property type="entry name" value="Spatacsin"/>
</dbReference>
<accession>A0A8X8ZCL4</accession>
<dbReference type="EMBL" id="PNBA02000015">
    <property type="protein sequence ID" value="KAG6399688.1"/>
    <property type="molecule type" value="Genomic_DNA"/>
</dbReference>
<reference evidence="3" key="2">
    <citation type="submission" date="2020-08" db="EMBL/GenBank/DDBJ databases">
        <title>Plant Genome Project.</title>
        <authorList>
            <person name="Zhang R.-G."/>
        </authorList>
    </citation>
    <scope>NUCLEOTIDE SEQUENCE</scope>
    <source>
        <strain evidence="3">Huo1</strain>
        <tissue evidence="3">Leaf</tissue>
    </source>
</reference>
<dbReference type="Pfam" id="PF14649">
    <property type="entry name" value="Spatacsin_C"/>
    <property type="match status" value="1"/>
</dbReference>
<feature type="region of interest" description="Disordered" evidence="1">
    <location>
        <begin position="2519"/>
        <end position="2582"/>
    </location>
</feature>
<name>A0A8X8ZCL4_SALSN</name>
<feature type="domain" description="Spatacsin C-terminal" evidence="2">
    <location>
        <begin position="2811"/>
        <end position="3102"/>
    </location>
</feature>
<dbReference type="InterPro" id="IPR028107">
    <property type="entry name" value="Spatacsin_C_dom"/>
</dbReference>
<evidence type="ECO:0000256" key="1">
    <source>
        <dbReference type="SAM" id="MobiDB-lite"/>
    </source>
</evidence>
<dbReference type="GO" id="GO:0005737">
    <property type="term" value="C:cytoplasm"/>
    <property type="evidence" value="ECO:0007669"/>
    <property type="project" value="TreeGrafter"/>
</dbReference>
<dbReference type="PANTHER" id="PTHR13650:SF0">
    <property type="entry name" value="SPATACSIN"/>
    <property type="match status" value="1"/>
</dbReference>
<protein>
    <recommendedName>
        <fullName evidence="2">Spatacsin C-terminal domain-containing protein</fullName>
    </recommendedName>
</protein>
<proteinExistence type="predicted"/>
<evidence type="ECO:0000259" key="2">
    <source>
        <dbReference type="Pfam" id="PF14649"/>
    </source>
</evidence>
<feature type="compositionally biased region" description="Basic and acidic residues" evidence="1">
    <location>
        <begin position="2557"/>
        <end position="2568"/>
    </location>
</feature>
<gene>
    <name evidence="3" type="ORF">SASPL_141169</name>
</gene>
<dbReference type="PANTHER" id="PTHR13650">
    <property type="entry name" value="SPATACSIN"/>
    <property type="match status" value="1"/>
</dbReference>
<keyword evidence="4" id="KW-1185">Reference proteome</keyword>
<dbReference type="Proteomes" id="UP000298416">
    <property type="component" value="Unassembled WGS sequence"/>
</dbReference>
<dbReference type="OrthoDB" id="2018754at2759"/>
<evidence type="ECO:0000313" key="4">
    <source>
        <dbReference type="Proteomes" id="UP000298416"/>
    </source>
</evidence>
<feature type="compositionally biased region" description="Basic and acidic residues" evidence="1">
    <location>
        <begin position="2519"/>
        <end position="2529"/>
    </location>
</feature>
<reference evidence="3" key="1">
    <citation type="submission" date="2018-01" db="EMBL/GenBank/DDBJ databases">
        <authorList>
            <person name="Mao J.F."/>
        </authorList>
    </citation>
    <scope>NUCLEOTIDE SEQUENCE</scope>
    <source>
        <strain evidence="3">Huo1</strain>
        <tissue evidence="3">Leaf</tissue>
    </source>
</reference>
<feature type="region of interest" description="Disordered" evidence="1">
    <location>
        <begin position="82"/>
        <end position="115"/>
    </location>
</feature>